<sequence length="363" mass="40730">MKKIILPLLVLMALSILPSCSEKFSVAAPYKSITIVYGLLDKGDTAHYIRIQKAFLDDSKSALAMAKESDSSFFNNINVKIKRISMSGNLLDTIHLNRVDLTTEGYPKEAGTFFNSPNYAYKFKGTLNPNYIYRIVVTNAATGEVDSAEAPIIDNTASMSSFYIYYLDDNSTTYTFDFAVNTIYQKIEIISKYSAPSNFNFNGYTTPASVAQAFIRFHWVDSNTVTGLIAQRSYDYNLGYKPLDPNTFFTYQIRNSDMYNAINTAMVRAPENTVRLMDRCELIMYLGTQDFYDYVKVEELQGTGLTGNEIQPTYTNVKGANVLGLYTSRCMRKGYVTIGGGTIEMLKTLDIVAAQRIVGTVYH</sequence>
<proteinExistence type="predicted"/>
<keyword evidence="3" id="KW-1185">Reference proteome</keyword>
<dbReference type="AlphaFoldDB" id="A0A2S7SVZ1"/>
<reference evidence="2 3" key="1">
    <citation type="submission" date="2018-01" db="EMBL/GenBank/DDBJ databases">
        <title>A novel member of the phylum Bacteroidetes isolated from glacier ice.</title>
        <authorList>
            <person name="Liu Q."/>
            <person name="Xin Y.-H."/>
        </authorList>
    </citation>
    <scope>NUCLEOTIDE SEQUENCE [LARGE SCALE GENOMIC DNA]</scope>
    <source>
        <strain evidence="2 3">RB1R16</strain>
    </source>
</reference>
<dbReference type="OrthoDB" id="1491128at2"/>
<keyword evidence="1" id="KW-0732">Signal</keyword>
<dbReference type="RefSeq" id="WP_105039840.1">
    <property type="nucleotide sequence ID" value="NZ_PPSL01000003.1"/>
</dbReference>
<evidence type="ECO:0000313" key="3">
    <source>
        <dbReference type="Proteomes" id="UP000239872"/>
    </source>
</evidence>
<feature type="chain" id="PRO_5015487217" description="DUF4249 domain-containing protein" evidence="1">
    <location>
        <begin position="22"/>
        <end position="363"/>
    </location>
</feature>
<name>A0A2S7SVZ1_9BACT</name>
<gene>
    <name evidence="2" type="ORF">CJD36_014180</name>
</gene>
<dbReference type="EMBL" id="PPSL01000003">
    <property type="protein sequence ID" value="PQJ11112.1"/>
    <property type="molecule type" value="Genomic_DNA"/>
</dbReference>
<evidence type="ECO:0008006" key="4">
    <source>
        <dbReference type="Google" id="ProtNLM"/>
    </source>
</evidence>
<organism evidence="2 3">
    <name type="scientific">Flavipsychrobacter stenotrophus</name>
    <dbReference type="NCBI Taxonomy" id="2077091"/>
    <lineage>
        <taxon>Bacteria</taxon>
        <taxon>Pseudomonadati</taxon>
        <taxon>Bacteroidota</taxon>
        <taxon>Chitinophagia</taxon>
        <taxon>Chitinophagales</taxon>
        <taxon>Chitinophagaceae</taxon>
        <taxon>Flavipsychrobacter</taxon>
    </lineage>
</organism>
<dbReference type="Proteomes" id="UP000239872">
    <property type="component" value="Unassembled WGS sequence"/>
</dbReference>
<comment type="caution">
    <text evidence="2">The sequence shown here is derived from an EMBL/GenBank/DDBJ whole genome shotgun (WGS) entry which is preliminary data.</text>
</comment>
<protein>
    <recommendedName>
        <fullName evidence="4">DUF4249 domain-containing protein</fullName>
    </recommendedName>
</protein>
<evidence type="ECO:0000313" key="2">
    <source>
        <dbReference type="EMBL" id="PQJ11112.1"/>
    </source>
</evidence>
<feature type="signal peptide" evidence="1">
    <location>
        <begin position="1"/>
        <end position="21"/>
    </location>
</feature>
<accession>A0A2S7SVZ1</accession>
<evidence type="ECO:0000256" key="1">
    <source>
        <dbReference type="SAM" id="SignalP"/>
    </source>
</evidence>